<reference evidence="1 2" key="1">
    <citation type="submission" date="2020-08" db="EMBL/GenBank/DDBJ databases">
        <title>Genomic Encyclopedia of Type Strains, Phase IV (KMG-IV): sequencing the most valuable type-strain genomes for metagenomic binning, comparative biology and taxonomic classification.</title>
        <authorList>
            <person name="Goeker M."/>
        </authorList>
    </citation>
    <scope>NUCLEOTIDE SEQUENCE [LARGE SCALE GENOMIC DNA]</scope>
    <source>
        <strain evidence="1 2">DSM 102983</strain>
    </source>
</reference>
<name>A0ABR6KJ12_9BACT</name>
<evidence type="ECO:0008006" key="3">
    <source>
        <dbReference type="Google" id="ProtNLM"/>
    </source>
</evidence>
<proteinExistence type="predicted"/>
<protein>
    <recommendedName>
        <fullName evidence="3">TerB family tellurite resistance protein</fullName>
    </recommendedName>
</protein>
<evidence type="ECO:0000313" key="1">
    <source>
        <dbReference type="EMBL" id="MBB4621497.1"/>
    </source>
</evidence>
<dbReference type="Proteomes" id="UP000533637">
    <property type="component" value="Unassembled WGS sequence"/>
</dbReference>
<accession>A0ABR6KJ12</accession>
<organism evidence="1 2">
    <name type="scientific">Parabacteroides faecis</name>
    <dbReference type="NCBI Taxonomy" id="1217282"/>
    <lineage>
        <taxon>Bacteria</taxon>
        <taxon>Pseudomonadati</taxon>
        <taxon>Bacteroidota</taxon>
        <taxon>Bacteroidia</taxon>
        <taxon>Bacteroidales</taxon>
        <taxon>Tannerellaceae</taxon>
        <taxon>Parabacteroides</taxon>
    </lineage>
</organism>
<sequence length="123" mass="14274">MVQIEELGKMVAQVIFNRNNNAAAKNPELIQTVFENLKLDQDFLMTTAPDDILRFLDNEEKSGILRLEIAIKTLIESSYQQPKNQPDILRRAKELLEYLQTHDTTFSLERVNLLNEIEEQINS</sequence>
<dbReference type="EMBL" id="JACHOC010000002">
    <property type="protein sequence ID" value="MBB4621497.1"/>
    <property type="molecule type" value="Genomic_DNA"/>
</dbReference>
<evidence type="ECO:0000313" key="2">
    <source>
        <dbReference type="Proteomes" id="UP000533637"/>
    </source>
</evidence>
<keyword evidence="2" id="KW-1185">Reference proteome</keyword>
<comment type="caution">
    <text evidence="1">The sequence shown here is derived from an EMBL/GenBank/DDBJ whole genome shotgun (WGS) entry which is preliminary data.</text>
</comment>
<dbReference type="RefSeq" id="WP_229800947.1">
    <property type="nucleotide sequence ID" value="NZ_BMPB01000002.1"/>
</dbReference>
<gene>
    <name evidence="1" type="ORF">GGQ57_001391</name>
</gene>